<proteinExistence type="predicted"/>
<dbReference type="Proteomes" id="UP000254051">
    <property type="component" value="Unassembled WGS sequence"/>
</dbReference>
<feature type="signal peptide" evidence="2">
    <location>
        <begin position="1"/>
        <end position="20"/>
    </location>
</feature>
<dbReference type="AlphaFoldDB" id="A0A315ZMT7"/>
<evidence type="ECO:0000256" key="1">
    <source>
        <dbReference type="SAM" id="MobiDB-lite"/>
    </source>
</evidence>
<organism evidence="3 4">
    <name type="scientific">Faecalicatena contorta</name>
    <dbReference type="NCBI Taxonomy" id="39482"/>
    <lineage>
        <taxon>Bacteria</taxon>
        <taxon>Bacillati</taxon>
        <taxon>Bacillota</taxon>
        <taxon>Clostridia</taxon>
        <taxon>Lachnospirales</taxon>
        <taxon>Lachnospiraceae</taxon>
        <taxon>Faecalicatena</taxon>
    </lineage>
</organism>
<dbReference type="OrthoDB" id="2889473at2"/>
<name>A0A315ZMT7_9FIRM</name>
<accession>A0A315ZMT7</accession>
<sequence length="211" mass="23023">MRMKQVTAIIMAAAICFVFAACQSNNSNNNDKKVKEVSEENTPALEENESNTGESEADMQVVGTDEFGYVSIPGEWVEFFELDGGADFQYSNVPGTSIITLNVFDDGGMPEEEKNQLDSETVASHVWYNLENNGVTDIVGARVTLNGYDAVQVYGSFISEDHSLPSSIVCWIVEGEQGVFHYISAEGGLDDIGDVVSYVENSYSLENPNSI</sequence>
<keyword evidence="2" id="KW-0732">Signal</keyword>
<dbReference type="EMBL" id="UHJJ01000026">
    <property type="protein sequence ID" value="SUQ16307.1"/>
    <property type="molecule type" value="Genomic_DNA"/>
</dbReference>
<dbReference type="PROSITE" id="PS51257">
    <property type="entry name" value="PROKAR_LIPOPROTEIN"/>
    <property type="match status" value="1"/>
</dbReference>
<evidence type="ECO:0000313" key="4">
    <source>
        <dbReference type="Proteomes" id="UP000254051"/>
    </source>
</evidence>
<gene>
    <name evidence="3" type="ORF">SAMN05216529_12616</name>
</gene>
<reference evidence="4" key="1">
    <citation type="submission" date="2017-07" db="EMBL/GenBank/DDBJ databases">
        <authorList>
            <person name="Varghese N."/>
            <person name="Submissions S."/>
        </authorList>
    </citation>
    <scope>NUCLEOTIDE SEQUENCE [LARGE SCALE GENOMIC DNA]</scope>
    <source>
        <strain evidence="4">NLAE-zl-C134</strain>
    </source>
</reference>
<evidence type="ECO:0000256" key="2">
    <source>
        <dbReference type="SAM" id="SignalP"/>
    </source>
</evidence>
<evidence type="ECO:0008006" key="5">
    <source>
        <dbReference type="Google" id="ProtNLM"/>
    </source>
</evidence>
<protein>
    <recommendedName>
        <fullName evidence="5">Lipoprotein</fullName>
    </recommendedName>
</protein>
<keyword evidence="4" id="KW-1185">Reference proteome</keyword>
<feature type="chain" id="PRO_5043163439" description="Lipoprotein" evidence="2">
    <location>
        <begin position="21"/>
        <end position="211"/>
    </location>
</feature>
<evidence type="ECO:0000313" key="3">
    <source>
        <dbReference type="EMBL" id="SUQ16307.1"/>
    </source>
</evidence>
<feature type="region of interest" description="Disordered" evidence="1">
    <location>
        <begin position="29"/>
        <end position="57"/>
    </location>
</feature>
<dbReference type="RefSeq" id="WP_109714705.1">
    <property type="nucleotide sequence ID" value="NZ_QGDS01000026.1"/>
</dbReference>